<organism evidence="1 2">
    <name type="scientific">Paracoccus marcusii</name>
    <dbReference type="NCBI Taxonomy" id="59779"/>
    <lineage>
        <taxon>Bacteria</taxon>
        <taxon>Pseudomonadati</taxon>
        <taxon>Pseudomonadota</taxon>
        <taxon>Alphaproteobacteria</taxon>
        <taxon>Rhodobacterales</taxon>
        <taxon>Paracoccaceae</taxon>
        <taxon>Paracoccus</taxon>
    </lineage>
</organism>
<dbReference type="Gene3D" id="3.30.1330.70">
    <property type="entry name" value="Holliday junction resolvase RusA"/>
    <property type="match status" value="1"/>
</dbReference>
<reference evidence="1 2" key="1">
    <citation type="submission" date="2023-02" db="EMBL/GenBank/DDBJ databases">
        <title>Whole genome sequenc of Paracoccus marcusii MBLB0836.</title>
        <authorList>
            <person name="Seo M.-J."/>
            <person name="Cho E.-S."/>
            <person name="Hwang C.Y."/>
        </authorList>
    </citation>
    <scope>NUCLEOTIDE SEQUENCE [LARGE SCALE GENOMIC DNA]</scope>
    <source>
        <strain evidence="1 2">MBLB0836</strain>
    </source>
</reference>
<gene>
    <name evidence="1" type="ORF">PRL19_10085</name>
</gene>
<sequence>MKVIITIPGKPFAKKRSRGFYNPRLGRAVTVNDPANARFEDVVRQHGMSAFTQPLTGPVRLTITAIFEPAASWSKKRRAAAMGNWHVQKPDGDNLLKAVKDGLNRVAWTDDCQVADARAVKMWGEAAATVVEIEALPLTDSQLRALIVGGGAE</sequence>
<accession>A0ABY7UPW3</accession>
<dbReference type="SUPFAM" id="SSF103084">
    <property type="entry name" value="Holliday junction resolvase RusA"/>
    <property type="match status" value="1"/>
</dbReference>
<name>A0ABY7UPW3_9RHOB</name>
<dbReference type="InterPro" id="IPR008822">
    <property type="entry name" value="Endonuclease_RusA-like"/>
</dbReference>
<evidence type="ECO:0000313" key="2">
    <source>
        <dbReference type="Proteomes" id="UP001216899"/>
    </source>
</evidence>
<dbReference type="Pfam" id="PF05866">
    <property type="entry name" value="RusA"/>
    <property type="match status" value="1"/>
</dbReference>
<keyword evidence="2" id="KW-1185">Reference proteome</keyword>
<dbReference type="Proteomes" id="UP001216899">
    <property type="component" value="Chromosome"/>
</dbReference>
<proteinExistence type="predicted"/>
<evidence type="ECO:0000313" key="1">
    <source>
        <dbReference type="EMBL" id="WDA11648.1"/>
    </source>
</evidence>
<dbReference type="InterPro" id="IPR036614">
    <property type="entry name" value="RusA-like_sf"/>
</dbReference>
<dbReference type="EMBL" id="CP117466">
    <property type="protein sequence ID" value="WDA11648.1"/>
    <property type="molecule type" value="Genomic_DNA"/>
</dbReference>
<dbReference type="RefSeq" id="WP_273742855.1">
    <property type="nucleotide sequence ID" value="NZ_CP117466.1"/>
</dbReference>
<protein>
    <submittedName>
        <fullName evidence="1">RusA family crossover junction endodeoxyribonuclease</fullName>
    </submittedName>
</protein>